<name>A0A0K2U074_LEPSM</name>
<sequence>MCCYLGEYGSQSWRIMILVYKGTHH</sequence>
<protein>
    <submittedName>
        <fullName evidence="1">Uncharacterized protein</fullName>
    </submittedName>
</protein>
<organism evidence="1">
    <name type="scientific">Lepeophtheirus salmonis</name>
    <name type="common">Salmon louse</name>
    <name type="synonym">Caligus salmonis</name>
    <dbReference type="NCBI Taxonomy" id="72036"/>
    <lineage>
        <taxon>Eukaryota</taxon>
        <taxon>Metazoa</taxon>
        <taxon>Ecdysozoa</taxon>
        <taxon>Arthropoda</taxon>
        <taxon>Crustacea</taxon>
        <taxon>Multicrustacea</taxon>
        <taxon>Hexanauplia</taxon>
        <taxon>Copepoda</taxon>
        <taxon>Siphonostomatoida</taxon>
        <taxon>Caligidae</taxon>
        <taxon>Lepeophtheirus</taxon>
    </lineage>
</organism>
<proteinExistence type="predicted"/>
<reference evidence="1" key="1">
    <citation type="submission" date="2014-05" db="EMBL/GenBank/DDBJ databases">
        <authorList>
            <person name="Chronopoulou M."/>
        </authorList>
    </citation>
    <scope>NUCLEOTIDE SEQUENCE</scope>
    <source>
        <tissue evidence="1">Whole organism</tissue>
    </source>
</reference>
<accession>A0A0K2U074</accession>
<dbReference type="AlphaFoldDB" id="A0A0K2U074"/>
<evidence type="ECO:0000313" key="1">
    <source>
        <dbReference type="EMBL" id="CDW31485.1"/>
    </source>
</evidence>
<dbReference type="EMBL" id="HACA01014124">
    <property type="protein sequence ID" value="CDW31485.1"/>
    <property type="molecule type" value="Transcribed_RNA"/>
</dbReference>